<dbReference type="AlphaFoldDB" id="A0A9P5XIH7"/>
<dbReference type="Proteomes" id="UP000807342">
    <property type="component" value="Unassembled WGS sequence"/>
</dbReference>
<sequence>MDRPAVDSVHTCSYLSTPITSSSFFITIMVAFCTSTVSFALLPICLPLILPHTSSIHNIFLVPRCYIFSPYCTIAYPSYHPSSSLQFSSVLRHLANFWWILIGPPCCLFYISHSNTIVPQLLLLYITVWSCLNAIRTSFVVARPALM</sequence>
<keyword evidence="1" id="KW-0472">Membrane</keyword>
<keyword evidence="1" id="KW-1133">Transmembrane helix</keyword>
<proteinExistence type="predicted"/>
<gene>
    <name evidence="2" type="ORF">P691DRAFT_420339</name>
</gene>
<accession>A0A9P5XIH7</accession>
<keyword evidence="1" id="KW-0812">Transmembrane</keyword>
<evidence type="ECO:0000313" key="3">
    <source>
        <dbReference type="Proteomes" id="UP000807342"/>
    </source>
</evidence>
<name>A0A9P5XIH7_9AGAR</name>
<dbReference type="EMBL" id="MU151094">
    <property type="protein sequence ID" value="KAF9450957.1"/>
    <property type="molecule type" value="Genomic_DNA"/>
</dbReference>
<evidence type="ECO:0000313" key="2">
    <source>
        <dbReference type="EMBL" id="KAF9450957.1"/>
    </source>
</evidence>
<organism evidence="2 3">
    <name type="scientific">Macrolepiota fuliginosa MF-IS2</name>
    <dbReference type="NCBI Taxonomy" id="1400762"/>
    <lineage>
        <taxon>Eukaryota</taxon>
        <taxon>Fungi</taxon>
        <taxon>Dikarya</taxon>
        <taxon>Basidiomycota</taxon>
        <taxon>Agaricomycotina</taxon>
        <taxon>Agaricomycetes</taxon>
        <taxon>Agaricomycetidae</taxon>
        <taxon>Agaricales</taxon>
        <taxon>Agaricineae</taxon>
        <taxon>Agaricaceae</taxon>
        <taxon>Macrolepiota</taxon>
    </lineage>
</organism>
<feature type="transmembrane region" description="Helical" evidence="1">
    <location>
        <begin position="123"/>
        <end position="142"/>
    </location>
</feature>
<comment type="caution">
    <text evidence="2">The sequence shown here is derived from an EMBL/GenBank/DDBJ whole genome shotgun (WGS) entry which is preliminary data.</text>
</comment>
<protein>
    <submittedName>
        <fullName evidence="2">Uncharacterized protein</fullName>
    </submittedName>
</protein>
<evidence type="ECO:0000256" key="1">
    <source>
        <dbReference type="SAM" id="Phobius"/>
    </source>
</evidence>
<feature type="transmembrane region" description="Helical" evidence="1">
    <location>
        <begin position="91"/>
        <end position="111"/>
    </location>
</feature>
<keyword evidence="3" id="KW-1185">Reference proteome</keyword>
<feature type="transmembrane region" description="Helical" evidence="1">
    <location>
        <begin position="24"/>
        <end position="49"/>
    </location>
</feature>
<reference evidence="2" key="1">
    <citation type="submission" date="2020-11" db="EMBL/GenBank/DDBJ databases">
        <authorList>
            <consortium name="DOE Joint Genome Institute"/>
            <person name="Ahrendt S."/>
            <person name="Riley R."/>
            <person name="Andreopoulos W."/>
            <person name="Labutti K."/>
            <person name="Pangilinan J."/>
            <person name="Ruiz-Duenas F.J."/>
            <person name="Barrasa J.M."/>
            <person name="Sanchez-Garcia M."/>
            <person name="Camarero S."/>
            <person name="Miyauchi S."/>
            <person name="Serrano A."/>
            <person name="Linde D."/>
            <person name="Babiker R."/>
            <person name="Drula E."/>
            <person name="Ayuso-Fernandez I."/>
            <person name="Pacheco R."/>
            <person name="Padilla G."/>
            <person name="Ferreira P."/>
            <person name="Barriuso J."/>
            <person name="Kellner H."/>
            <person name="Castanera R."/>
            <person name="Alfaro M."/>
            <person name="Ramirez L."/>
            <person name="Pisabarro A.G."/>
            <person name="Kuo A."/>
            <person name="Tritt A."/>
            <person name="Lipzen A."/>
            <person name="He G."/>
            <person name="Yan M."/>
            <person name="Ng V."/>
            <person name="Cullen D."/>
            <person name="Martin F."/>
            <person name="Rosso M.-N."/>
            <person name="Henrissat B."/>
            <person name="Hibbett D."/>
            <person name="Martinez A.T."/>
            <person name="Grigoriev I.V."/>
        </authorList>
    </citation>
    <scope>NUCLEOTIDE SEQUENCE</scope>
    <source>
        <strain evidence="2">MF-IS2</strain>
    </source>
</reference>
<feature type="transmembrane region" description="Helical" evidence="1">
    <location>
        <begin position="61"/>
        <end position="79"/>
    </location>
</feature>